<dbReference type="PANTHER" id="PTHR39428">
    <property type="entry name" value="F420H(2)-DEPENDENT QUINONE REDUCTASE RV1261C"/>
    <property type="match status" value="1"/>
</dbReference>
<dbReference type="AlphaFoldDB" id="I0HB67"/>
<sequence>MDPEFFDGFNSWIVYEFRANKGRVGRPFDSDDLVILTTRSAGSRRPRSVPVVSYPDGNGLIVAARERPGRGYPLWYLDLIIDPQVTVETGRRSYSAVAELLSGSIRTEWLVRLNLAAQADMSAALVRLGNPAD</sequence>
<gene>
    <name evidence="3" type="ordered locus">AMIS_50340</name>
</gene>
<dbReference type="Gene3D" id="2.30.110.10">
    <property type="entry name" value="Electron Transport, Fmn-binding Protein, Chain A"/>
    <property type="match status" value="1"/>
</dbReference>
<dbReference type="STRING" id="512565.AMIS_50340"/>
<dbReference type="GO" id="GO:0005886">
    <property type="term" value="C:plasma membrane"/>
    <property type="evidence" value="ECO:0007669"/>
    <property type="project" value="TreeGrafter"/>
</dbReference>
<name>I0HB67_ACTM4</name>
<dbReference type="GO" id="GO:0070967">
    <property type="term" value="F:coenzyme F420 binding"/>
    <property type="evidence" value="ECO:0007669"/>
    <property type="project" value="TreeGrafter"/>
</dbReference>
<dbReference type="PATRIC" id="fig|512565.3.peg.5026"/>
<dbReference type="InterPro" id="IPR004378">
    <property type="entry name" value="F420H2_quin_Rdtase"/>
</dbReference>
<dbReference type="RefSeq" id="WP_014445143.1">
    <property type="nucleotide sequence ID" value="NC_017093.1"/>
</dbReference>
<reference evidence="3 4" key="1">
    <citation type="submission" date="2012-02" db="EMBL/GenBank/DDBJ databases">
        <title>Complete genome sequence of Actinoplanes missouriensis 431 (= NBRC 102363).</title>
        <authorList>
            <person name="Ohnishi Y."/>
            <person name="Ishikawa J."/>
            <person name="Sekine M."/>
            <person name="Hosoyama A."/>
            <person name="Harada T."/>
            <person name="Narita H."/>
            <person name="Hata T."/>
            <person name="Konno Y."/>
            <person name="Tutikane K."/>
            <person name="Fujita N."/>
            <person name="Horinouchi S."/>
            <person name="Hayakawa M."/>
        </authorList>
    </citation>
    <scope>NUCLEOTIDE SEQUENCE [LARGE SCALE GENOMIC DNA]</scope>
    <source>
        <strain evidence="4">ATCC 14538 / DSM 43046 / CBS 188.64 / JCM 3121 / NBRC 102363 / NCIMB 12654 / NRRL B-3342 / UNCC 431</strain>
    </source>
</reference>
<organism evidence="3 4">
    <name type="scientific">Actinoplanes missouriensis (strain ATCC 14538 / DSM 43046 / CBS 188.64 / JCM 3121 / NBRC 102363 / NCIMB 12654 / NRRL B-3342 / UNCC 431)</name>
    <dbReference type="NCBI Taxonomy" id="512565"/>
    <lineage>
        <taxon>Bacteria</taxon>
        <taxon>Bacillati</taxon>
        <taxon>Actinomycetota</taxon>
        <taxon>Actinomycetes</taxon>
        <taxon>Micromonosporales</taxon>
        <taxon>Micromonosporaceae</taxon>
        <taxon>Actinoplanes</taxon>
    </lineage>
</organism>
<evidence type="ECO:0000313" key="4">
    <source>
        <dbReference type="Proteomes" id="UP000007882"/>
    </source>
</evidence>
<dbReference type="EMBL" id="AP012319">
    <property type="protein sequence ID" value="BAL90254.1"/>
    <property type="molecule type" value="Genomic_DNA"/>
</dbReference>
<keyword evidence="4" id="KW-1185">Reference proteome</keyword>
<dbReference type="PANTHER" id="PTHR39428:SF1">
    <property type="entry name" value="F420H(2)-DEPENDENT QUINONE REDUCTASE RV1261C"/>
    <property type="match status" value="1"/>
</dbReference>
<dbReference type="GO" id="GO:0016491">
    <property type="term" value="F:oxidoreductase activity"/>
    <property type="evidence" value="ECO:0007669"/>
    <property type="project" value="InterPro"/>
</dbReference>
<protein>
    <submittedName>
        <fullName evidence="3">Uncharacterized protein</fullName>
    </submittedName>
</protein>
<dbReference type="Proteomes" id="UP000007882">
    <property type="component" value="Chromosome"/>
</dbReference>
<dbReference type="KEGG" id="ams:AMIS_50340"/>
<accession>I0HB67</accession>
<proteinExistence type="inferred from homology"/>
<evidence type="ECO:0000313" key="3">
    <source>
        <dbReference type="EMBL" id="BAL90254.1"/>
    </source>
</evidence>
<comment type="catalytic activity">
    <reaction evidence="2">
        <text>oxidized coenzyme F420-(gamma-L-Glu)(n) + a quinol + H(+) = reduced coenzyme F420-(gamma-L-Glu)(n) + a quinone</text>
        <dbReference type="Rhea" id="RHEA:39663"/>
        <dbReference type="Rhea" id="RHEA-COMP:12939"/>
        <dbReference type="Rhea" id="RHEA-COMP:14378"/>
        <dbReference type="ChEBI" id="CHEBI:15378"/>
        <dbReference type="ChEBI" id="CHEBI:24646"/>
        <dbReference type="ChEBI" id="CHEBI:132124"/>
        <dbReference type="ChEBI" id="CHEBI:133980"/>
        <dbReference type="ChEBI" id="CHEBI:139511"/>
    </reaction>
</comment>
<dbReference type="InterPro" id="IPR012349">
    <property type="entry name" value="Split_barrel_FMN-bd"/>
</dbReference>
<dbReference type="eggNOG" id="COG0748">
    <property type="taxonomic scope" value="Bacteria"/>
</dbReference>
<evidence type="ECO:0000256" key="1">
    <source>
        <dbReference type="ARBA" id="ARBA00008710"/>
    </source>
</evidence>
<dbReference type="Pfam" id="PF04075">
    <property type="entry name" value="F420H2_quin_red"/>
    <property type="match status" value="1"/>
</dbReference>
<dbReference type="HOGENOM" id="CLU_1902196_0_0_11"/>
<evidence type="ECO:0000256" key="2">
    <source>
        <dbReference type="ARBA" id="ARBA00049106"/>
    </source>
</evidence>
<comment type="similarity">
    <text evidence="1">Belongs to the F420H(2)-dependent quinone reductase family.</text>
</comment>